<protein>
    <submittedName>
        <fullName evidence="1">Uncharacterized protein</fullName>
    </submittedName>
</protein>
<dbReference type="AlphaFoldDB" id="A0A0B1T3S4"/>
<dbReference type="OrthoDB" id="5870674at2759"/>
<dbReference type="EMBL" id="KN553457">
    <property type="protein sequence ID" value="KHJ90040.1"/>
    <property type="molecule type" value="Genomic_DNA"/>
</dbReference>
<evidence type="ECO:0000313" key="1">
    <source>
        <dbReference type="EMBL" id="KHJ90040.1"/>
    </source>
</evidence>
<feature type="non-terminal residue" evidence="1">
    <location>
        <position position="33"/>
    </location>
</feature>
<gene>
    <name evidence="1" type="ORF">OESDEN_10123</name>
</gene>
<dbReference type="Proteomes" id="UP000053660">
    <property type="component" value="Unassembled WGS sequence"/>
</dbReference>
<organism evidence="1 2">
    <name type="scientific">Oesophagostomum dentatum</name>
    <name type="common">Nodular worm</name>
    <dbReference type="NCBI Taxonomy" id="61180"/>
    <lineage>
        <taxon>Eukaryota</taxon>
        <taxon>Metazoa</taxon>
        <taxon>Ecdysozoa</taxon>
        <taxon>Nematoda</taxon>
        <taxon>Chromadorea</taxon>
        <taxon>Rhabditida</taxon>
        <taxon>Rhabditina</taxon>
        <taxon>Rhabditomorpha</taxon>
        <taxon>Strongyloidea</taxon>
        <taxon>Strongylidae</taxon>
        <taxon>Oesophagostomum</taxon>
    </lineage>
</organism>
<evidence type="ECO:0000313" key="2">
    <source>
        <dbReference type="Proteomes" id="UP000053660"/>
    </source>
</evidence>
<accession>A0A0B1T3S4</accession>
<proteinExistence type="predicted"/>
<sequence length="33" mass="4090">MSSSNKKLQIKFFKEFLEKAREDFKQRWENPAQ</sequence>
<keyword evidence="2" id="KW-1185">Reference proteome</keyword>
<name>A0A0B1T3S4_OESDE</name>
<reference evidence="1 2" key="1">
    <citation type="submission" date="2014-03" db="EMBL/GenBank/DDBJ databases">
        <title>Draft genome of the hookworm Oesophagostomum dentatum.</title>
        <authorList>
            <person name="Mitreva M."/>
        </authorList>
    </citation>
    <scope>NUCLEOTIDE SEQUENCE [LARGE SCALE GENOMIC DNA]</scope>
    <source>
        <strain evidence="1 2">OD-Hann</strain>
    </source>
</reference>